<dbReference type="Proteomes" id="UP000254938">
    <property type="component" value="Unassembled WGS sequence"/>
</dbReference>
<gene>
    <name evidence="1" type="ORF">NCTC9140_00303</name>
</gene>
<dbReference type="EMBL" id="UGKQ01000004">
    <property type="protein sequence ID" value="STS78669.1"/>
    <property type="molecule type" value="Genomic_DNA"/>
</dbReference>
<name>A0A377TH92_KLEPN</name>
<evidence type="ECO:0000313" key="1">
    <source>
        <dbReference type="EMBL" id="STS78669.1"/>
    </source>
</evidence>
<accession>A0A377TH92</accession>
<protein>
    <submittedName>
        <fullName evidence="1">Uncharacterized protein</fullName>
    </submittedName>
</protein>
<evidence type="ECO:0000313" key="2">
    <source>
        <dbReference type="Proteomes" id="UP000254938"/>
    </source>
</evidence>
<reference evidence="1 2" key="1">
    <citation type="submission" date="2018-06" db="EMBL/GenBank/DDBJ databases">
        <authorList>
            <consortium name="Pathogen Informatics"/>
            <person name="Doyle S."/>
        </authorList>
    </citation>
    <scope>NUCLEOTIDE SEQUENCE [LARGE SCALE GENOMIC DNA]</scope>
    <source>
        <strain evidence="1 2">NCTC9140</strain>
    </source>
</reference>
<dbReference type="AlphaFoldDB" id="A0A377TH92"/>
<proteinExistence type="predicted"/>
<sequence>MKSLPSSRREVLVDCFHVYTYHIGYLLPGCARTQHPAASLHNLSGHYPAAAADSPLPPRSG</sequence>
<organism evidence="1 2">
    <name type="scientific">Klebsiella pneumoniae</name>
    <dbReference type="NCBI Taxonomy" id="573"/>
    <lineage>
        <taxon>Bacteria</taxon>
        <taxon>Pseudomonadati</taxon>
        <taxon>Pseudomonadota</taxon>
        <taxon>Gammaproteobacteria</taxon>
        <taxon>Enterobacterales</taxon>
        <taxon>Enterobacteriaceae</taxon>
        <taxon>Klebsiella/Raoultella group</taxon>
        <taxon>Klebsiella</taxon>
        <taxon>Klebsiella pneumoniae complex</taxon>
    </lineage>
</organism>